<comment type="caution">
    <text evidence="7">The sequence shown here is derived from an EMBL/GenBank/DDBJ whole genome shotgun (WGS) entry which is preliminary data.</text>
</comment>
<dbReference type="EC" id="2.7.1.24" evidence="5 6"/>
<dbReference type="GO" id="GO:0005737">
    <property type="term" value="C:cytoplasm"/>
    <property type="evidence" value="ECO:0007669"/>
    <property type="project" value="UniProtKB-SubCell"/>
</dbReference>
<gene>
    <name evidence="5" type="primary">coaE</name>
    <name evidence="7" type="ORF">GQF03_17130</name>
</gene>
<comment type="catalytic activity">
    <reaction evidence="5">
        <text>3'-dephospho-CoA + ATP = ADP + CoA + H(+)</text>
        <dbReference type="Rhea" id="RHEA:18245"/>
        <dbReference type="ChEBI" id="CHEBI:15378"/>
        <dbReference type="ChEBI" id="CHEBI:30616"/>
        <dbReference type="ChEBI" id="CHEBI:57287"/>
        <dbReference type="ChEBI" id="CHEBI:57328"/>
        <dbReference type="ChEBI" id="CHEBI:456216"/>
        <dbReference type="EC" id="2.7.1.24"/>
    </reaction>
</comment>
<keyword evidence="5 7" id="KW-0418">Kinase</keyword>
<dbReference type="EMBL" id="WTVA01000015">
    <property type="protein sequence ID" value="MZR24060.1"/>
    <property type="molecule type" value="Genomic_DNA"/>
</dbReference>
<dbReference type="RefSeq" id="WP_161340520.1">
    <property type="nucleotide sequence ID" value="NZ_JBHSDG010000003.1"/>
</dbReference>
<comment type="function">
    <text evidence="5">Catalyzes the phosphorylation of the 3'-hydroxyl group of dephosphocoenzyme A to form coenzyme A.</text>
</comment>
<dbReference type="GO" id="GO:0004140">
    <property type="term" value="F:dephospho-CoA kinase activity"/>
    <property type="evidence" value="ECO:0007669"/>
    <property type="project" value="UniProtKB-UniRule"/>
</dbReference>
<dbReference type="Gene3D" id="3.40.50.300">
    <property type="entry name" value="P-loop containing nucleotide triphosphate hydrolases"/>
    <property type="match status" value="1"/>
</dbReference>
<dbReference type="OrthoDB" id="9812943at2"/>
<feature type="binding site" evidence="5">
    <location>
        <begin position="11"/>
        <end position="16"/>
    </location>
    <ligand>
        <name>ATP</name>
        <dbReference type="ChEBI" id="CHEBI:30616"/>
    </ligand>
</feature>
<evidence type="ECO:0000256" key="5">
    <source>
        <dbReference type="HAMAP-Rule" id="MF_00376"/>
    </source>
</evidence>
<keyword evidence="4 5" id="KW-0173">Coenzyme A biosynthesis</keyword>
<evidence type="ECO:0000256" key="3">
    <source>
        <dbReference type="ARBA" id="ARBA00022840"/>
    </source>
</evidence>
<sequence length="196" mass="21796">MLLLGLTGSIGMGKSTVGEMFRKLGIPVYDADAEIHKLYARGGAGVEPIREAFPDAVVDDQVDRQRLSKLVVGNEAEIQRLEQVIHPLLAEGRAEFFEKAQKEGHSIVVLDIPLIFETGGEDRVHKIAVVSAPADVQRARVLARPQMTEEKFEAILSRQVDDVEKRKRADFVIDTHCTPEETFAQVKKLVEQLKNA</sequence>
<keyword evidence="8" id="KW-1185">Reference proteome</keyword>
<evidence type="ECO:0000256" key="1">
    <source>
        <dbReference type="ARBA" id="ARBA00009018"/>
    </source>
</evidence>
<comment type="subcellular location">
    <subcellularLocation>
        <location evidence="5">Cytoplasm</location>
    </subcellularLocation>
</comment>
<organism evidence="7 8">
    <name type="scientific">Sneathiella chungangensis</name>
    <dbReference type="NCBI Taxonomy" id="1418234"/>
    <lineage>
        <taxon>Bacteria</taxon>
        <taxon>Pseudomonadati</taxon>
        <taxon>Pseudomonadota</taxon>
        <taxon>Alphaproteobacteria</taxon>
        <taxon>Sneathiellales</taxon>
        <taxon>Sneathiellaceae</taxon>
        <taxon>Sneathiella</taxon>
    </lineage>
</organism>
<dbReference type="GO" id="GO:0005524">
    <property type="term" value="F:ATP binding"/>
    <property type="evidence" value="ECO:0007669"/>
    <property type="project" value="UniProtKB-UniRule"/>
</dbReference>
<dbReference type="Pfam" id="PF01121">
    <property type="entry name" value="CoaE"/>
    <property type="match status" value="1"/>
</dbReference>
<proteinExistence type="inferred from homology"/>
<evidence type="ECO:0000256" key="2">
    <source>
        <dbReference type="ARBA" id="ARBA00022741"/>
    </source>
</evidence>
<evidence type="ECO:0000256" key="6">
    <source>
        <dbReference type="NCBIfam" id="TIGR00152"/>
    </source>
</evidence>
<dbReference type="NCBIfam" id="TIGR00152">
    <property type="entry name" value="dephospho-CoA kinase"/>
    <property type="match status" value="1"/>
</dbReference>
<dbReference type="Proteomes" id="UP000445696">
    <property type="component" value="Unassembled WGS sequence"/>
</dbReference>
<keyword evidence="5" id="KW-0963">Cytoplasm</keyword>
<comment type="similarity">
    <text evidence="1 5">Belongs to the CoaE family.</text>
</comment>
<name>A0A845MLE6_9PROT</name>
<reference evidence="7 8" key="1">
    <citation type="journal article" date="2014" name="Int. J. Syst. Evol. Microbiol.">
        <title>Sneathiella chungangensis sp. nov., isolated from a marine sand, and emended description of the genus Sneathiella.</title>
        <authorList>
            <person name="Siamphan C."/>
            <person name="Kim H."/>
            <person name="Lee J.S."/>
            <person name="Kim W."/>
        </authorList>
    </citation>
    <scope>NUCLEOTIDE SEQUENCE [LARGE SCALE GENOMIC DNA]</scope>
    <source>
        <strain evidence="7 8">KCTC 32476</strain>
    </source>
</reference>
<dbReference type="PROSITE" id="PS51219">
    <property type="entry name" value="DPCK"/>
    <property type="match status" value="1"/>
</dbReference>
<evidence type="ECO:0000313" key="7">
    <source>
        <dbReference type="EMBL" id="MZR24060.1"/>
    </source>
</evidence>
<dbReference type="GO" id="GO:0015937">
    <property type="term" value="P:coenzyme A biosynthetic process"/>
    <property type="evidence" value="ECO:0007669"/>
    <property type="project" value="UniProtKB-UniRule"/>
</dbReference>
<dbReference type="PANTHER" id="PTHR10695:SF46">
    <property type="entry name" value="BIFUNCTIONAL COENZYME A SYNTHASE-RELATED"/>
    <property type="match status" value="1"/>
</dbReference>
<keyword evidence="5 7" id="KW-0808">Transferase</keyword>
<comment type="pathway">
    <text evidence="5">Cofactor biosynthesis; coenzyme A biosynthesis; CoA from (R)-pantothenate: step 5/5.</text>
</comment>
<dbReference type="UniPathway" id="UPA00241">
    <property type="reaction ID" value="UER00356"/>
</dbReference>
<evidence type="ECO:0000256" key="4">
    <source>
        <dbReference type="ARBA" id="ARBA00022993"/>
    </source>
</evidence>
<dbReference type="CDD" id="cd02022">
    <property type="entry name" value="DPCK"/>
    <property type="match status" value="1"/>
</dbReference>
<dbReference type="HAMAP" id="MF_00376">
    <property type="entry name" value="Dephospho_CoA_kinase"/>
    <property type="match status" value="1"/>
</dbReference>
<dbReference type="InterPro" id="IPR027417">
    <property type="entry name" value="P-loop_NTPase"/>
</dbReference>
<dbReference type="PANTHER" id="PTHR10695">
    <property type="entry name" value="DEPHOSPHO-COA KINASE-RELATED"/>
    <property type="match status" value="1"/>
</dbReference>
<keyword evidence="2 5" id="KW-0547">Nucleotide-binding</keyword>
<dbReference type="AlphaFoldDB" id="A0A845MLE6"/>
<dbReference type="SUPFAM" id="SSF52540">
    <property type="entry name" value="P-loop containing nucleoside triphosphate hydrolases"/>
    <property type="match status" value="1"/>
</dbReference>
<accession>A0A845MLE6</accession>
<evidence type="ECO:0000313" key="8">
    <source>
        <dbReference type="Proteomes" id="UP000445696"/>
    </source>
</evidence>
<keyword evidence="3 5" id="KW-0067">ATP-binding</keyword>
<dbReference type="InterPro" id="IPR001977">
    <property type="entry name" value="Depp_CoAkinase"/>
</dbReference>
<protein>
    <recommendedName>
        <fullName evidence="5 6">Dephospho-CoA kinase</fullName>
        <ecNumber evidence="5 6">2.7.1.24</ecNumber>
    </recommendedName>
    <alternativeName>
        <fullName evidence="5">Dephosphocoenzyme A kinase</fullName>
    </alternativeName>
</protein>